<proteinExistence type="predicted"/>
<sequence>MNLVKQYIVQAIVTASNNLRLSSEKIEVVAILREHLSKCSSIENEIIEMKKITTLSKFAIKLDEVYRFIATSKIDFLKISDRFKEHSHSLIRDLCNVLDVVTPQNMRSILAEISNKTINVKLVDKQNKTLNIDGIKIHQPKKELIEPEITITEKLVLEDIKEDEEIDFEDYEKAIMKPVKELDSFFKKLESLTYTGEEIKKYHELMEANTKLSEKVGFEIITNMHKIISHALSMIRENELAPIRDTIESMRACLIVIVAVVRRKDVDITTYLNKAEKFGKNIYARKGRY</sequence>
<reference evidence="1" key="1">
    <citation type="journal article" date="2015" name="Proc. Natl. Acad. Sci. U.S.A.">
        <title>Networks of energetic and metabolic interactions define dynamics in microbial communities.</title>
        <authorList>
            <person name="Embree M."/>
            <person name="Liu J.K."/>
            <person name="Al-Bassam M.M."/>
            <person name="Zengler K."/>
        </authorList>
    </citation>
    <scope>NUCLEOTIDE SEQUENCE</scope>
</reference>
<organism evidence="1">
    <name type="scientific">hydrocarbon metagenome</name>
    <dbReference type="NCBI Taxonomy" id="938273"/>
    <lineage>
        <taxon>unclassified sequences</taxon>
        <taxon>metagenomes</taxon>
        <taxon>ecological metagenomes</taxon>
    </lineage>
</organism>
<dbReference type="EMBL" id="LNQE01000533">
    <property type="protein sequence ID" value="KUG26111.1"/>
    <property type="molecule type" value="Genomic_DNA"/>
</dbReference>
<name>A0A0W8FYV4_9ZZZZ</name>
<comment type="caution">
    <text evidence="1">The sequence shown here is derived from an EMBL/GenBank/DDBJ whole genome shotgun (WGS) entry which is preliminary data.</text>
</comment>
<gene>
    <name evidence="1" type="ORF">ASZ90_004055</name>
</gene>
<accession>A0A0W8FYV4</accession>
<evidence type="ECO:0000313" key="1">
    <source>
        <dbReference type="EMBL" id="KUG26111.1"/>
    </source>
</evidence>
<dbReference type="AlphaFoldDB" id="A0A0W8FYV4"/>
<protein>
    <submittedName>
        <fullName evidence="1">Uncharacterized protein</fullName>
    </submittedName>
</protein>